<protein>
    <submittedName>
        <fullName evidence="1">Uncharacterized protein</fullName>
    </submittedName>
</protein>
<organism evidence="1">
    <name type="scientific">viral metagenome</name>
    <dbReference type="NCBI Taxonomy" id="1070528"/>
    <lineage>
        <taxon>unclassified sequences</taxon>
        <taxon>metagenomes</taxon>
        <taxon>organismal metagenomes</taxon>
    </lineage>
</organism>
<name>A0A6C0D3R4_9ZZZZ</name>
<dbReference type="AlphaFoldDB" id="A0A6C0D3R4"/>
<evidence type="ECO:0000313" key="1">
    <source>
        <dbReference type="EMBL" id="QHT11157.1"/>
    </source>
</evidence>
<dbReference type="EMBL" id="MN739531">
    <property type="protein sequence ID" value="QHT11157.1"/>
    <property type="molecule type" value="Genomic_DNA"/>
</dbReference>
<reference evidence="1" key="1">
    <citation type="journal article" date="2020" name="Nature">
        <title>Giant virus diversity and host interactions through global metagenomics.</title>
        <authorList>
            <person name="Schulz F."/>
            <person name="Roux S."/>
            <person name="Paez-Espino D."/>
            <person name="Jungbluth S."/>
            <person name="Walsh D.A."/>
            <person name="Denef V.J."/>
            <person name="McMahon K.D."/>
            <person name="Konstantinidis K.T."/>
            <person name="Eloe-Fadrosh E.A."/>
            <person name="Kyrpides N.C."/>
            <person name="Woyke T."/>
        </authorList>
    </citation>
    <scope>NUCLEOTIDE SEQUENCE</scope>
    <source>
        <strain evidence="1">GVMAG-M-3300023174-111</strain>
    </source>
</reference>
<accession>A0A6C0D3R4</accession>
<sequence>MCMQQPNRRSIVIDIGTDSDSEFYYSDEEQLDSDFEDIFEQDQDHLDIDKENGYYYIGMHAYIPSRRTMLITNSVSVSTFYKYSYERICGYLYRYSVIRADNPSVDIIKLSVLPDESYSVILKTHWLRIVQRTWKKVYQERQKILINRGNVSEQRYFEIHGQYRKGMNVLPTIHGMLLSYNSFIETQ</sequence>
<proteinExistence type="predicted"/>